<dbReference type="NCBIfam" id="TIGR02909">
    <property type="entry name" value="spore_YkwD"/>
    <property type="match status" value="1"/>
</dbReference>
<feature type="chain" id="PRO_5014172215" description="LysM domain-containing protein" evidence="1">
    <location>
        <begin position="25"/>
        <end position="266"/>
    </location>
</feature>
<dbReference type="PANTHER" id="PTHR31157">
    <property type="entry name" value="SCP DOMAIN-CONTAINING PROTEIN"/>
    <property type="match status" value="1"/>
</dbReference>
<dbReference type="InterPro" id="IPR014258">
    <property type="entry name" value="CAP_domain_YkwD-like"/>
</dbReference>
<protein>
    <recommendedName>
        <fullName evidence="2">LysM domain-containing protein</fullName>
    </recommendedName>
</protein>
<dbReference type="SUPFAM" id="SSF55797">
    <property type="entry name" value="PR-1-like"/>
    <property type="match status" value="1"/>
</dbReference>
<dbReference type="Gene3D" id="3.40.33.10">
    <property type="entry name" value="CAP"/>
    <property type="match status" value="1"/>
</dbReference>
<proteinExistence type="predicted"/>
<feature type="domain" description="LysM" evidence="2">
    <location>
        <begin position="172"/>
        <end position="217"/>
    </location>
</feature>
<feature type="signal peptide" evidence="1">
    <location>
        <begin position="1"/>
        <end position="24"/>
    </location>
</feature>
<dbReference type="OrthoDB" id="9783944at2"/>
<dbReference type="AlphaFoldDB" id="A0A2I0QRC1"/>
<evidence type="ECO:0000313" key="3">
    <source>
        <dbReference type="EMBL" id="PKR76878.1"/>
    </source>
</evidence>
<reference evidence="3 4" key="1">
    <citation type="submission" date="2017-06" db="EMBL/GenBank/DDBJ databases">
        <title>the draft geome sequence of Illustriluteabacillus marina B3227.</title>
        <authorList>
            <person name="He R.-H."/>
            <person name="Du Z.-J."/>
        </authorList>
    </citation>
    <scope>NUCLEOTIDE SEQUENCE [LARGE SCALE GENOMIC DNA]</scope>
    <source>
        <strain evidence="3 4">B3227</strain>
    </source>
</reference>
<dbReference type="PANTHER" id="PTHR31157:SF1">
    <property type="entry name" value="SCP DOMAIN-CONTAINING PROTEIN"/>
    <property type="match status" value="1"/>
</dbReference>
<keyword evidence="1" id="KW-0732">Signal</keyword>
<accession>A0A2I0QRC1</accession>
<evidence type="ECO:0000256" key="1">
    <source>
        <dbReference type="SAM" id="SignalP"/>
    </source>
</evidence>
<dbReference type="Pfam" id="PF00188">
    <property type="entry name" value="CAP"/>
    <property type="match status" value="1"/>
</dbReference>
<sequence length="266" mass="30127">MRILSLLLTSVLLFTLLPDLAVSAQSPEDKVVELTNAERQERGLQPLSYSSELSKVAEEKARDMNNNNYFSHTSPTYGSPFDMMKQYGISYRRAGENIAKGQPTASSVVQDWMNSTGHRRNILNSNFNRIGVGYYEGHWVQMFVYSKADYTAKDPAPKNDSYDPSPKRSGWQYYTVKSGDTAWEIAINNWISLEQMKILNPKINNLGNLTIGQKIRVSGNQYEVQPGDTAWNIARKHGMKIWELQVLNPQDETLGSLHVGQGLYVR</sequence>
<dbReference type="SUPFAM" id="SSF54106">
    <property type="entry name" value="LysM domain"/>
    <property type="match status" value="2"/>
</dbReference>
<organism evidence="3 4">
    <name type="scientific">Halalkalibacillus sediminis</name>
    <dbReference type="NCBI Taxonomy" id="2018042"/>
    <lineage>
        <taxon>Bacteria</taxon>
        <taxon>Bacillati</taxon>
        <taxon>Bacillota</taxon>
        <taxon>Bacilli</taxon>
        <taxon>Bacillales</taxon>
        <taxon>Bacillaceae</taxon>
        <taxon>Halalkalibacillus</taxon>
    </lineage>
</organism>
<dbReference type="CDD" id="cd00118">
    <property type="entry name" value="LysM"/>
    <property type="match status" value="2"/>
</dbReference>
<dbReference type="PROSITE" id="PS51782">
    <property type="entry name" value="LYSM"/>
    <property type="match status" value="2"/>
</dbReference>
<name>A0A2I0QRC1_9BACI</name>
<evidence type="ECO:0000259" key="2">
    <source>
        <dbReference type="PROSITE" id="PS51782"/>
    </source>
</evidence>
<dbReference type="Pfam" id="PF01476">
    <property type="entry name" value="LysM"/>
    <property type="match status" value="2"/>
</dbReference>
<dbReference type="InterPro" id="IPR014044">
    <property type="entry name" value="CAP_dom"/>
</dbReference>
<gene>
    <name evidence="3" type="ORF">CEY16_13785</name>
</gene>
<comment type="caution">
    <text evidence="3">The sequence shown here is derived from an EMBL/GenBank/DDBJ whole genome shotgun (WGS) entry which is preliminary data.</text>
</comment>
<dbReference type="SMART" id="SM00257">
    <property type="entry name" value="LysM"/>
    <property type="match status" value="2"/>
</dbReference>
<dbReference type="Proteomes" id="UP000243524">
    <property type="component" value="Unassembled WGS sequence"/>
</dbReference>
<dbReference type="InterPro" id="IPR035940">
    <property type="entry name" value="CAP_sf"/>
</dbReference>
<keyword evidence="4" id="KW-1185">Reference proteome</keyword>
<dbReference type="InterPro" id="IPR036779">
    <property type="entry name" value="LysM_dom_sf"/>
</dbReference>
<feature type="domain" description="LysM" evidence="2">
    <location>
        <begin position="220"/>
        <end position="265"/>
    </location>
</feature>
<dbReference type="EMBL" id="PJNH01000004">
    <property type="protein sequence ID" value="PKR76878.1"/>
    <property type="molecule type" value="Genomic_DNA"/>
</dbReference>
<dbReference type="Gene3D" id="3.10.350.10">
    <property type="entry name" value="LysM domain"/>
    <property type="match status" value="2"/>
</dbReference>
<dbReference type="InterPro" id="IPR018392">
    <property type="entry name" value="LysM"/>
</dbReference>
<evidence type="ECO:0000313" key="4">
    <source>
        <dbReference type="Proteomes" id="UP000243524"/>
    </source>
</evidence>
<dbReference type="CDD" id="cd05379">
    <property type="entry name" value="CAP_bacterial"/>
    <property type="match status" value="1"/>
</dbReference>